<feature type="region of interest" description="Disordered" evidence="3">
    <location>
        <begin position="877"/>
        <end position="948"/>
    </location>
</feature>
<comment type="caution">
    <text evidence="6">The sequence shown here is derived from an EMBL/GenBank/DDBJ whole genome shotgun (WGS) entry which is preliminary data.</text>
</comment>
<keyword evidence="2" id="KW-0175">Coiled coil</keyword>
<dbReference type="Proteomes" id="UP001161017">
    <property type="component" value="Unassembled WGS sequence"/>
</dbReference>
<reference evidence="6" key="1">
    <citation type="journal article" date="2023" name="Genome Biol. Evol.">
        <title>First Whole Genome Sequence and Flow Cytometry Genome Size Data for the Lichen-Forming Fungus Ramalina farinacea (Ascomycota).</title>
        <authorList>
            <person name="Llewellyn T."/>
            <person name="Mian S."/>
            <person name="Hill R."/>
            <person name="Leitch I.J."/>
            <person name="Gaya E."/>
        </authorList>
    </citation>
    <scope>NUCLEOTIDE SEQUENCE</scope>
    <source>
        <strain evidence="6">LIQ254RAFAR</strain>
    </source>
</reference>
<name>A0AA43QJ42_9LECA</name>
<dbReference type="InterPro" id="IPR056884">
    <property type="entry name" value="NPHP3-like_N"/>
</dbReference>
<evidence type="ECO:0000256" key="2">
    <source>
        <dbReference type="SAM" id="Coils"/>
    </source>
</evidence>
<evidence type="ECO:0000256" key="4">
    <source>
        <dbReference type="SAM" id="SignalP"/>
    </source>
</evidence>
<dbReference type="Gene3D" id="3.40.50.300">
    <property type="entry name" value="P-loop containing nucleotide triphosphate hydrolases"/>
    <property type="match status" value="1"/>
</dbReference>
<feature type="chain" id="PRO_5041397367" description="NACHT domain-containing protein" evidence="4">
    <location>
        <begin position="20"/>
        <end position="948"/>
    </location>
</feature>
<keyword evidence="4" id="KW-0732">Signal</keyword>
<feature type="signal peptide" evidence="4">
    <location>
        <begin position="1"/>
        <end position="19"/>
    </location>
</feature>
<evidence type="ECO:0000313" key="6">
    <source>
        <dbReference type="EMBL" id="MDI1486697.1"/>
    </source>
</evidence>
<keyword evidence="7" id="KW-1185">Reference proteome</keyword>
<dbReference type="InterPro" id="IPR007111">
    <property type="entry name" value="NACHT_NTPase"/>
</dbReference>
<dbReference type="SUPFAM" id="SSF52540">
    <property type="entry name" value="P-loop containing nucleoside triphosphate hydrolases"/>
    <property type="match status" value="1"/>
</dbReference>
<evidence type="ECO:0000259" key="5">
    <source>
        <dbReference type="PROSITE" id="PS50837"/>
    </source>
</evidence>
<evidence type="ECO:0000256" key="3">
    <source>
        <dbReference type="SAM" id="MobiDB-lite"/>
    </source>
</evidence>
<dbReference type="PROSITE" id="PS50837">
    <property type="entry name" value="NACHT"/>
    <property type="match status" value="1"/>
</dbReference>
<gene>
    <name evidence="6" type="ORF">OHK93_005957</name>
</gene>
<protein>
    <recommendedName>
        <fullName evidence="5">NACHT domain-containing protein</fullName>
    </recommendedName>
</protein>
<dbReference type="AlphaFoldDB" id="A0AA43QJ42"/>
<dbReference type="PANTHER" id="PTHR10039:SF5">
    <property type="entry name" value="NACHT DOMAIN-CONTAINING PROTEIN"/>
    <property type="match status" value="1"/>
</dbReference>
<dbReference type="PANTHER" id="PTHR10039">
    <property type="entry name" value="AMELOGENIN"/>
    <property type="match status" value="1"/>
</dbReference>
<accession>A0AA43QJ42</accession>
<dbReference type="Pfam" id="PF24883">
    <property type="entry name" value="NPHP3_N"/>
    <property type="match status" value="1"/>
</dbReference>
<organism evidence="6 7">
    <name type="scientific">Ramalina farinacea</name>
    <dbReference type="NCBI Taxonomy" id="258253"/>
    <lineage>
        <taxon>Eukaryota</taxon>
        <taxon>Fungi</taxon>
        <taxon>Dikarya</taxon>
        <taxon>Ascomycota</taxon>
        <taxon>Pezizomycotina</taxon>
        <taxon>Lecanoromycetes</taxon>
        <taxon>OSLEUM clade</taxon>
        <taxon>Lecanoromycetidae</taxon>
        <taxon>Lecanorales</taxon>
        <taxon>Lecanorineae</taxon>
        <taxon>Ramalinaceae</taxon>
        <taxon>Ramalina</taxon>
    </lineage>
</organism>
<feature type="domain" description="NACHT" evidence="5">
    <location>
        <begin position="288"/>
        <end position="442"/>
    </location>
</feature>
<feature type="coiled-coil region" evidence="2">
    <location>
        <begin position="216"/>
        <end position="243"/>
    </location>
</feature>
<dbReference type="InterPro" id="IPR027417">
    <property type="entry name" value="P-loop_NTPase"/>
</dbReference>
<evidence type="ECO:0000313" key="7">
    <source>
        <dbReference type="Proteomes" id="UP001161017"/>
    </source>
</evidence>
<dbReference type="EMBL" id="JAPUFD010000004">
    <property type="protein sequence ID" value="MDI1486697.1"/>
    <property type="molecule type" value="Genomic_DNA"/>
</dbReference>
<proteinExistence type="predicted"/>
<keyword evidence="1" id="KW-0677">Repeat</keyword>
<evidence type="ECO:0000256" key="1">
    <source>
        <dbReference type="ARBA" id="ARBA00022737"/>
    </source>
</evidence>
<sequence length="948" mass="109082">MEALATLGLVCNILQLIDAAGKAYSLCHEIHTLGASIEDQRLAYTSEQLQEAYTALNTSLKRSISTSSQVLPSQMDLSGLSSRCCETAKALHDELLALRKKRDGGCLESVRVSMKRKKKAKSIEQIKIRLNEYQKVLDTKVSIDIRHVVRLKGMSDDTQQQLKELFAKLSSFHSTSATILSTEIAKAIQASEEQHIRTRAHVSGTEARTASRMQDIALSQEQAHTLREQEERLQQQRKQFLRSLKFHETNLRMNEIAASHRETFQWIFDDDSKRPWDSFSTWLKGDEPVYWIHGKPGSGKSTLMKFLANAAQTRDCLTHCYPNDQVLIVTYYFWLSGSHIQRNLKGFVCSIIRQTIIEDERLLDTLLDEQPQLLGKGHINDWDPKELRTLFLRLTLVRTRPICYFIDGLDEFDQGDDVESVLSLIEEISSTGKTKFCVSSRPENYISTRLSRRPQLRLQDLTAADMEILIRDELSHARSRCKPAQIDDKRLDKIVESIAQKANGVFLWVHYAINSLVKGMRNEDNFQDLLNRIKDLPSGMNRLYLQMWNRLNEDQQRYRDDAATYFSYCDLEKPISLFEMVIALNDSLQRMYLDSELPQGHINVAKPCEELETQLSVRLAWEDSDSPIQRMSLEGHLLRHHKMKIKFIHRTARDFLFDSHEGRSLLGPPKESPSLRWQNLLKASMAVKVQGLEPFEPDWVSDSMVHIAGNCTKNEIELVASLKHLCERQLLDLPVSSEIRRSRLRPQRDSKIRVLFSGSKKPPPSETPPGKVFNSEDSILLGRKLEDVWSTKADESEVLDCFEKELQKVRDRSTSMEIDDWAIENGLKFNKEDFVYTLDPSEDVDESNWREKGWFRKYDARDELHRSPDKLKMIERMEQFPDENWGQEEGFSQDAKKHHQTESDSLEITTPDNLPGDPQPEASDHTSQGFSISIGPSYGSEFTMSARR</sequence>